<protein>
    <submittedName>
        <fullName evidence="2">Formyl transferase</fullName>
    </submittedName>
</protein>
<dbReference type="InterPro" id="IPR002376">
    <property type="entry name" value="Formyl_transf_N"/>
</dbReference>
<name>A0ABU3QYA1_9GAMM</name>
<dbReference type="EMBL" id="JAWCUA010000003">
    <property type="protein sequence ID" value="MDU0112419.1"/>
    <property type="molecule type" value="Genomic_DNA"/>
</dbReference>
<sequence length="275" mass="30948">MNILILANKDLASNHALNLLLPQIKQHKVTLCLSAKVGGNNPNKPTELNRLKFFEQDLFNNLLTPALKANYISESINANENNLYKTFDQLNCYLSQPVQELNKINQPEQLQMVAELKPDLIVCIRYGVILKEQVLAIPSKGTINLHSGILPDYRGVMATFWAMYYKEPQIGTTLHYIDDANIDTGNVIATSTLAVNYEKSYLWNVLQLYVHGVQLILNTINALASDQVISKSVQTGEGQYFTFPTTDDLTVFADNGHSLVDETEITEFITEHYLL</sequence>
<comment type="caution">
    <text evidence="2">The sequence shown here is derived from an EMBL/GenBank/DDBJ whole genome shotgun (WGS) entry which is preliminary data.</text>
</comment>
<feature type="domain" description="Formyl transferase N-terminal" evidence="1">
    <location>
        <begin position="100"/>
        <end position="198"/>
    </location>
</feature>
<evidence type="ECO:0000313" key="2">
    <source>
        <dbReference type="EMBL" id="MDU0112419.1"/>
    </source>
</evidence>
<reference evidence="2 3" key="1">
    <citation type="submission" date="2023-10" db="EMBL/GenBank/DDBJ databases">
        <title>Psychrosphaera aquimaarina strain SW33 isolated from seawater.</title>
        <authorList>
            <person name="Bayburt H."/>
            <person name="Kim J.M."/>
            <person name="Choi B.J."/>
            <person name="Jeon C.O."/>
        </authorList>
    </citation>
    <scope>NUCLEOTIDE SEQUENCE [LARGE SCALE GENOMIC DNA]</scope>
    <source>
        <strain evidence="2 3">KCTC 52743</strain>
    </source>
</reference>
<dbReference type="InterPro" id="IPR036477">
    <property type="entry name" value="Formyl_transf_N_sf"/>
</dbReference>
<dbReference type="Proteomes" id="UP001257914">
    <property type="component" value="Unassembled WGS sequence"/>
</dbReference>
<organism evidence="2 3">
    <name type="scientific">Psychrosphaera aquimarina</name>
    <dbReference type="NCBI Taxonomy" id="2044854"/>
    <lineage>
        <taxon>Bacteria</taxon>
        <taxon>Pseudomonadati</taxon>
        <taxon>Pseudomonadota</taxon>
        <taxon>Gammaproteobacteria</taxon>
        <taxon>Alteromonadales</taxon>
        <taxon>Pseudoalteromonadaceae</taxon>
        <taxon>Psychrosphaera</taxon>
    </lineage>
</organism>
<accession>A0ABU3QYA1</accession>
<dbReference type="CDD" id="cd08653">
    <property type="entry name" value="FMT_core_like_3"/>
    <property type="match status" value="1"/>
</dbReference>
<dbReference type="PANTHER" id="PTHR11138">
    <property type="entry name" value="METHIONYL-TRNA FORMYLTRANSFERASE"/>
    <property type="match status" value="1"/>
</dbReference>
<dbReference type="GO" id="GO:0016740">
    <property type="term" value="F:transferase activity"/>
    <property type="evidence" value="ECO:0007669"/>
    <property type="project" value="UniProtKB-KW"/>
</dbReference>
<evidence type="ECO:0000259" key="1">
    <source>
        <dbReference type="Pfam" id="PF00551"/>
    </source>
</evidence>
<dbReference type="RefSeq" id="WP_315946152.1">
    <property type="nucleotide sequence ID" value="NZ_JAWCUA010000003.1"/>
</dbReference>
<evidence type="ECO:0000313" key="3">
    <source>
        <dbReference type="Proteomes" id="UP001257914"/>
    </source>
</evidence>
<dbReference type="Pfam" id="PF00551">
    <property type="entry name" value="Formyl_trans_N"/>
    <property type="match status" value="1"/>
</dbReference>
<keyword evidence="3" id="KW-1185">Reference proteome</keyword>
<proteinExistence type="predicted"/>
<dbReference type="PANTHER" id="PTHR11138:SF5">
    <property type="entry name" value="METHIONYL-TRNA FORMYLTRANSFERASE, MITOCHONDRIAL"/>
    <property type="match status" value="1"/>
</dbReference>
<keyword evidence="2" id="KW-0808">Transferase</keyword>
<dbReference type="SUPFAM" id="SSF53328">
    <property type="entry name" value="Formyltransferase"/>
    <property type="match status" value="1"/>
</dbReference>
<gene>
    <name evidence="2" type="ORF">RT723_05270</name>
</gene>
<dbReference type="Gene3D" id="3.40.50.12230">
    <property type="match status" value="1"/>
</dbReference>